<accession>K8XRM5</accession>
<gene>
    <name evidence="1" type="ORF">WSS_A20359</name>
</gene>
<dbReference type="Proteomes" id="UP000005951">
    <property type="component" value="Unassembled WGS sequence"/>
</dbReference>
<dbReference type="AlphaFoldDB" id="K8XRM5"/>
<sequence length="65" mass="7052">MQKRDTVVGHNATLRLLRSALFGRHAPERGRILDVAAFLLGADFTRDLELPVGSRVDAPPPFVGG</sequence>
<evidence type="ECO:0000313" key="2">
    <source>
        <dbReference type="Proteomes" id="UP000005951"/>
    </source>
</evidence>
<protein>
    <submittedName>
        <fullName evidence="1">Molybdopterin synthase small subunit MoaD</fullName>
    </submittedName>
</protein>
<dbReference type="EMBL" id="AJYC02000064">
    <property type="protein sequence ID" value="EKT80837.1"/>
    <property type="molecule type" value="Genomic_DNA"/>
</dbReference>
<reference evidence="1 2" key="1">
    <citation type="journal article" date="2013" name="Genome Announc.">
        <title>Draft Genome Sequence of Rhodococcus opacus Strain M213 Shows a Diverse Catabolic Potential.</title>
        <authorList>
            <person name="Pathak A."/>
            <person name="Green S.J."/>
            <person name="Ogram A."/>
            <person name="Chauhan A."/>
        </authorList>
    </citation>
    <scope>NUCLEOTIDE SEQUENCE [LARGE SCALE GENOMIC DNA]</scope>
    <source>
        <strain evidence="1 2">M213</strain>
    </source>
</reference>
<proteinExistence type="predicted"/>
<organism evidence="1 2">
    <name type="scientific">Rhodococcus opacus M213</name>
    <dbReference type="NCBI Taxonomy" id="1129896"/>
    <lineage>
        <taxon>Bacteria</taxon>
        <taxon>Bacillati</taxon>
        <taxon>Actinomycetota</taxon>
        <taxon>Actinomycetes</taxon>
        <taxon>Mycobacteriales</taxon>
        <taxon>Nocardiaceae</taxon>
        <taxon>Rhodococcus</taxon>
    </lineage>
</organism>
<comment type="caution">
    <text evidence="1">The sequence shown here is derived from an EMBL/GenBank/DDBJ whole genome shotgun (WGS) entry which is preliminary data.</text>
</comment>
<evidence type="ECO:0000313" key="1">
    <source>
        <dbReference type="EMBL" id="EKT80837.1"/>
    </source>
</evidence>
<name>K8XRM5_RHOOP</name>